<keyword evidence="5 6" id="KW-0408">Iron</keyword>
<dbReference type="SUPFAM" id="SSF47175">
    <property type="entry name" value="Cytochromes"/>
    <property type="match status" value="1"/>
</dbReference>
<dbReference type="Pfam" id="PF01322">
    <property type="entry name" value="Cytochrom_C_2"/>
    <property type="match status" value="1"/>
</dbReference>
<evidence type="ECO:0000313" key="9">
    <source>
        <dbReference type="EMBL" id="TPE52645.1"/>
    </source>
</evidence>
<comment type="PTM">
    <text evidence="7">Binds 1 heme group per subunit.</text>
</comment>
<dbReference type="GO" id="GO:0005506">
    <property type="term" value="F:iron ion binding"/>
    <property type="evidence" value="ECO:0007669"/>
    <property type="project" value="InterPro"/>
</dbReference>
<keyword evidence="4" id="KW-0249">Electron transport</keyword>
<dbReference type="Proteomes" id="UP000319255">
    <property type="component" value="Unassembled WGS sequence"/>
</dbReference>
<keyword evidence="3 6" id="KW-0479">Metal-binding</keyword>
<name>A0A501WWL7_9RHOB</name>
<keyword evidence="10" id="KW-1185">Reference proteome</keyword>
<dbReference type="InterPro" id="IPR002321">
    <property type="entry name" value="Cyt_c_II"/>
</dbReference>
<keyword evidence="8" id="KW-0732">Signal</keyword>
<feature type="binding site" description="covalent" evidence="7">
    <location>
        <position position="137"/>
    </location>
    <ligand>
        <name>heme c</name>
        <dbReference type="ChEBI" id="CHEBI:61717"/>
    </ligand>
</feature>
<dbReference type="PIRSF" id="PIRSF000027">
    <property type="entry name" value="Cytc_c_prime"/>
    <property type="match status" value="1"/>
</dbReference>
<evidence type="ECO:0000256" key="5">
    <source>
        <dbReference type="ARBA" id="ARBA00023004"/>
    </source>
</evidence>
<evidence type="ECO:0000256" key="6">
    <source>
        <dbReference type="PIRSR" id="PIRSR000027-1"/>
    </source>
</evidence>
<dbReference type="Gene3D" id="1.20.120.10">
    <property type="entry name" value="Cytochrome c/b562"/>
    <property type="match status" value="1"/>
</dbReference>
<reference evidence="9 10" key="1">
    <citation type="submission" date="2019-06" db="EMBL/GenBank/DDBJ databases">
        <title>A novel bacterium of genus Amaricoccus, isolated from marine sediment.</title>
        <authorList>
            <person name="Huang H."/>
            <person name="Mo K."/>
            <person name="Hu Y."/>
        </authorList>
    </citation>
    <scope>NUCLEOTIDE SEQUENCE [LARGE SCALE GENOMIC DNA]</scope>
    <source>
        <strain evidence="9 10">HB172011</strain>
    </source>
</reference>
<feature type="chain" id="PRO_5021445118" evidence="8">
    <location>
        <begin position="21"/>
        <end position="145"/>
    </location>
</feature>
<evidence type="ECO:0000256" key="8">
    <source>
        <dbReference type="SAM" id="SignalP"/>
    </source>
</evidence>
<accession>A0A501WWL7</accession>
<dbReference type="GO" id="GO:0009055">
    <property type="term" value="F:electron transfer activity"/>
    <property type="evidence" value="ECO:0007669"/>
    <property type="project" value="InterPro"/>
</dbReference>
<evidence type="ECO:0000256" key="2">
    <source>
        <dbReference type="ARBA" id="ARBA00022617"/>
    </source>
</evidence>
<proteinExistence type="predicted"/>
<feature type="signal peptide" evidence="8">
    <location>
        <begin position="1"/>
        <end position="20"/>
    </location>
</feature>
<dbReference type="InterPro" id="IPR010980">
    <property type="entry name" value="Cyt_c/b562"/>
</dbReference>
<dbReference type="OrthoDB" id="7596534at2"/>
<dbReference type="EMBL" id="VFRP01000003">
    <property type="protein sequence ID" value="TPE52645.1"/>
    <property type="molecule type" value="Genomic_DNA"/>
</dbReference>
<sequence>MRTVILAIGLTTTLGAPAFAEGVVDARAAQMSANGAAAAVSGGMLKGEIPYSPAVGKAAIAAFDATALSFGLMFPDGATSKEASPKIWEDRAGFDAELAKFQEATAAAVKAAGKAGPADLDAFKAAVQPVLGTCKSCHEHYRLDN</sequence>
<organism evidence="9 10">
    <name type="scientific">Amaricoccus solimangrovi</name>
    <dbReference type="NCBI Taxonomy" id="2589815"/>
    <lineage>
        <taxon>Bacteria</taxon>
        <taxon>Pseudomonadati</taxon>
        <taxon>Pseudomonadota</taxon>
        <taxon>Alphaproteobacteria</taxon>
        <taxon>Rhodobacterales</taxon>
        <taxon>Paracoccaceae</taxon>
        <taxon>Amaricoccus</taxon>
    </lineage>
</organism>
<dbReference type="AlphaFoldDB" id="A0A501WWL7"/>
<comment type="caution">
    <text evidence="9">The sequence shown here is derived from an EMBL/GenBank/DDBJ whole genome shotgun (WGS) entry which is preliminary data.</text>
</comment>
<evidence type="ECO:0000256" key="7">
    <source>
        <dbReference type="PIRSR" id="PIRSR000027-2"/>
    </source>
</evidence>
<keyword evidence="1" id="KW-0813">Transport</keyword>
<dbReference type="GO" id="GO:0042597">
    <property type="term" value="C:periplasmic space"/>
    <property type="evidence" value="ECO:0007669"/>
    <property type="project" value="InterPro"/>
</dbReference>
<evidence type="ECO:0000256" key="4">
    <source>
        <dbReference type="ARBA" id="ARBA00022982"/>
    </source>
</evidence>
<evidence type="ECO:0000313" key="10">
    <source>
        <dbReference type="Proteomes" id="UP000319255"/>
    </source>
</evidence>
<keyword evidence="2 7" id="KW-0349">Heme</keyword>
<dbReference type="GO" id="GO:0022900">
    <property type="term" value="P:electron transport chain"/>
    <property type="evidence" value="ECO:0007669"/>
    <property type="project" value="InterPro"/>
</dbReference>
<feature type="binding site" description="axial binding residue" evidence="6">
    <location>
        <position position="138"/>
    </location>
    <ligand>
        <name>heme c</name>
        <dbReference type="ChEBI" id="CHEBI:61717"/>
    </ligand>
    <ligandPart>
        <name>Fe</name>
        <dbReference type="ChEBI" id="CHEBI:18248"/>
    </ligandPart>
</feature>
<feature type="binding site" description="covalent" evidence="7">
    <location>
        <position position="134"/>
    </location>
    <ligand>
        <name>heme c</name>
        <dbReference type="ChEBI" id="CHEBI:61717"/>
    </ligand>
</feature>
<gene>
    <name evidence="9" type="ORF">FJM51_05570</name>
</gene>
<evidence type="ECO:0000256" key="3">
    <source>
        <dbReference type="ARBA" id="ARBA00022723"/>
    </source>
</evidence>
<protein>
    <submittedName>
        <fullName evidence="9">Cytochrome c</fullName>
    </submittedName>
</protein>
<dbReference type="RefSeq" id="WP_140453127.1">
    <property type="nucleotide sequence ID" value="NZ_VFRP01000003.1"/>
</dbReference>
<dbReference type="PROSITE" id="PS51009">
    <property type="entry name" value="CYTCII"/>
    <property type="match status" value="1"/>
</dbReference>
<dbReference type="GO" id="GO:0020037">
    <property type="term" value="F:heme binding"/>
    <property type="evidence" value="ECO:0007669"/>
    <property type="project" value="InterPro"/>
</dbReference>
<dbReference type="InterPro" id="IPR012127">
    <property type="entry name" value="Cyt_c_prime"/>
</dbReference>
<evidence type="ECO:0000256" key="1">
    <source>
        <dbReference type="ARBA" id="ARBA00022448"/>
    </source>
</evidence>